<gene>
    <name evidence="1" type="ORF">HCB47_13295</name>
</gene>
<evidence type="ECO:0000313" key="2">
    <source>
        <dbReference type="Proteomes" id="UP000558070"/>
    </source>
</evidence>
<dbReference type="Proteomes" id="UP000558070">
    <property type="component" value="Unassembled WGS sequence"/>
</dbReference>
<accession>A0A7X1DFC6</accession>
<reference evidence="1 2" key="1">
    <citation type="submission" date="2020-03" db="EMBL/GenBank/DDBJ databases">
        <title>Soil Listeria distribution.</title>
        <authorList>
            <person name="Liao J."/>
            <person name="Wiedmann M."/>
        </authorList>
    </citation>
    <scope>NUCLEOTIDE SEQUENCE [LARGE SCALE GENOMIC DNA]</scope>
    <source>
        <strain evidence="1 2">FSL L7-0072</strain>
    </source>
</reference>
<organism evidence="1 2">
    <name type="scientific">Listeria farberi</name>
    <dbReference type="NCBI Taxonomy" id="2713500"/>
    <lineage>
        <taxon>Bacteria</taxon>
        <taxon>Bacillati</taxon>
        <taxon>Bacillota</taxon>
        <taxon>Bacilli</taxon>
        <taxon>Bacillales</taxon>
        <taxon>Listeriaceae</taxon>
        <taxon>Listeria</taxon>
    </lineage>
</organism>
<proteinExistence type="predicted"/>
<dbReference type="RefSeq" id="WP_185608158.1">
    <property type="nucleotide sequence ID" value="NZ_JAARZO010000005.1"/>
</dbReference>
<dbReference type="NCBIfam" id="TIGR01560">
    <property type="entry name" value="put_DNA_pack"/>
    <property type="match status" value="1"/>
</dbReference>
<dbReference type="AlphaFoldDB" id="A0A7X1DFC6"/>
<dbReference type="InterPro" id="IPR006450">
    <property type="entry name" value="Phage_HK97_gp6-like"/>
</dbReference>
<evidence type="ECO:0000313" key="1">
    <source>
        <dbReference type="EMBL" id="MBC2288590.1"/>
    </source>
</evidence>
<name>A0A7X1DFC6_9LIST</name>
<dbReference type="EMBL" id="JAARZO010000005">
    <property type="protein sequence ID" value="MBC2288590.1"/>
    <property type="molecule type" value="Genomic_DNA"/>
</dbReference>
<comment type="caution">
    <text evidence="1">The sequence shown here is derived from an EMBL/GenBank/DDBJ whole genome shotgun (WGS) entry which is preliminary data.</text>
</comment>
<protein>
    <submittedName>
        <fullName evidence="1">Phage gp6-like head-tail connector protein</fullName>
    </submittedName>
</protein>
<sequence>MSVDIEKFKSHIHFEKGMDDSLLEFYLLQATNYVENGTGEENEQLILLVASVFYQFRVSEKELESALNALTPFFVAEVYNAESDDE</sequence>